<proteinExistence type="predicted"/>
<reference evidence="2" key="2">
    <citation type="submission" date="2023-05" db="EMBL/GenBank/DDBJ databases">
        <authorList>
            <consortium name="Lawrence Berkeley National Laboratory"/>
            <person name="Steindorff A."/>
            <person name="Hensen N."/>
            <person name="Bonometti L."/>
            <person name="Westerberg I."/>
            <person name="Brannstrom I.O."/>
            <person name="Guillou S."/>
            <person name="Cros-Aarteil S."/>
            <person name="Calhoun S."/>
            <person name="Haridas S."/>
            <person name="Kuo A."/>
            <person name="Mondo S."/>
            <person name="Pangilinan J."/>
            <person name="Riley R."/>
            <person name="Labutti K."/>
            <person name="Andreopoulos B."/>
            <person name="Lipzen A."/>
            <person name="Chen C."/>
            <person name="Yanf M."/>
            <person name="Daum C."/>
            <person name="Ng V."/>
            <person name="Clum A."/>
            <person name="Ohm R."/>
            <person name="Martin F."/>
            <person name="Silar P."/>
            <person name="Natvig D."/>
            <person name="Lalanne C."/>
            <person name="Gautier V."/>
            <person name="Ament-Velasquez S.L."/>
            <person name="Kruys A."/>
            <person name="Hutchinson M.I."/>
            <person name="Powell A.J."/>
            <person name="Barry K."/>
            <person name="Miller A.N."/>
            <person name="Grigoriev I.V."/>
            <person name="Debuchy R."/>
            <person name="Gladieux P."/>
            <person name="Thoren M.H."/>
            <person name="Johannesson H."/>
        </authorList>
    </citation>
    <scope>NUCLEOTIDE SEQUENCE</scope>
    <source>
        <strain evidence="2">CBS 990.96</strain>
    </source>
</reference>
<keyword evidence="3" id="KW-1185">Reference proteome</keyword>
<gene>
    <name evidence="2" type="ORF">QBC38DRAFT_462939</name>
</gene>
<dbReference type="EMBL" id="MU865287">
    <property type="protein sequence ID" value="KAK4232512.1"/>
    <property type="molecule type" value="Genomic_DNA"/>
</dbReference>
<feature type="compositionally biased region" description="Polar residues" evidence="1">
    <location>
        <begin position="143"/>
        <end position="170"/>
    </location>
</feature>
<sequence>MCKHNGENNSACLNTLQQANKRKRRSGWLTRNWKPKTPSESSGSGAWTGDEFYLPAYFFTGISKRRKRNRPSTFETLDIPSRPSTPSTPSSSDGWTADSTFYHPRSRRGEVTSANMTGESNYALNYNYLSYSPMSNQQTIRNDTSLRTTPDNNHQQTTPALSSTGTNNTIRGPVRRRGNQGRSGLHREAPGLAPNVQLPFPQRSQNQERVDN</sequence>
<accession>A0AAN7BZU9</accession>
<reference evidence="2" key="1">
    <citation type="journal article" date="2023" name="Mol. Phylogenet. Evol.">
        <title>Genome-scale phylogeny and comparative genomics of the fungal order Sordariales.</title>
        <authorList>
            <person name="Hensen N."/>
            <person name="Bonometti L."/>
            <person name="Westerberg I."/>
            <person name="Brannstrom I.O."/>
            <person name="Guillou S."/>
            <person name="Cros-Aarteil S."/>
            <person name="Calhoun S."/>
            <person name="Haridas S."/>
            <person name="Kuo A."/>
            <person name="Mondo S."/>
            <person name="Pangilinan J."/>
            <person name="Riley R."/>
            <person name="LaButti K."/>
            <person name="Andreopoulos B."/>
            <person name="Lipzen A."/>
            <person name="Chen C."/>
            <person name="Yan M."/>
            <person name="Daum C."/>
            <person name="Ng V."/>
            <person name="Clum A."/>
            <person name="Steindorff A."/>
            <person name="Ohm R.A."/>
            <person name="Martin F."/>
            <person name="Silar P."/>
            <person name="Natvig D.O."/>
            <person name="Lalanne C."/>
            <person name="Gautier V."/>
            <person name="Ament-Velasquez S.L."/>
            <person name="Kruys A."/>
            <person name="Hutchinson M.I."/>
            <person name="Powell A.J."/>
            <person name="Barry K."/>
            <person name="Miller A.N."/>
            <person name="Grigoriev I.V."/>
            <person name="Debuchy R."/>
            <person name="Gladieux P."/>
            <person name="Hiltunen Thoren M."/>
            <person name="Johannesson H."/>
        </authorList>
    </citation>
    <scope>NUCLEOTIDE SEQUENCE</scope>
    <source>
        <strain evidence="2">CBS 990.96</strain>
    </source>
</reference>
<comment type="caution">
    <text evidence="2">The sequence shown here is derived from an EMBL/GenBank/DDBJ whole genome shotgun (WGS) entry which is preliminary data.</text>
</comment>
<feature type="region of interest" description="Disordered" evidence="1">
    <location>
        <begin position="143"/>
        <end position="212"/>
    </location>
</feature>
<evidence type="ECO:0000313" key="2">
    <source>
        <dbReference type="EMBL" id="KAK4232512.1"/>
    </source>
</evidence>
<name>A0AAN7BZU9_9PEZI</name>
<evidence type="ECO:0000313" key="3">
    <source>
        <dbReference type="Proteomes" id="UP001301958"/>
    </source>
</evidence>
<feature type="compositionally biased region" description="Low complexity" evidence="1">
    <location>
        <begin position="80"/>
        <end position="92"/>
    </location>
</feature>
<feature type="region of interest" description="Disordered" evidence="1">
    <location>
        <begin position="68"/>
        <end position="114"/>
    </location>
</feature>
<organism evidence="2 3">
    <name type="scientific">Podospora fimiseda</name>
    <dbReference type="NCBI Taxonomy" id="252190"/>
    <lineage>
        <taxon>Eukaryota</taxon>
        <taxon>Fungi</taxon>
        <taxon>Dikarya</taxon>
        <taxon>Ascomycota</taxon>
        <taxon>Pezizomycotina</taxon>
        <taxon>Sordariomycetes</taxon>
        <taxon>Sordariomycetidae</taxon>
        <taxon>Sordariales</taxon>
        <taxon>Podosporaceae</taxon>
        <taxon>Podospora</taxon>
    </lineage>
</organism>
<dbReference type="Proteomes" id="UP001301958">
    <property type="component" value="Unassembled WGS sequence"/>
</dbReference>
<feature type="region of interest" description="Disordered" evidence="1">
    <location>
        <begin position="23"/>
        <end position="45"/>
    </location>
</feature>
<evidence type="ECO:0000256" key="1">
    <source>
        <dbReference type="SAM" id="MobiDB-lite"/>
    </source>
</evidence>
<dbReference type="AlphaFoldDB" id="A0AAN7BZU9"/>
<protein>
    <submittedName>
        <fullName evidence="2">Uncharacterized protein</fullName>
    </submittedName>
</protein>